<feature type="binding site" evidence="9">
    <location>
        <position position="160"/>
    </location>
    <ligand>
        <name>Zn(2+)</name>
        <dbReference type="ChEBI" id="CHEBI:29105"/>
    </ligand>
</feature>
<dbReference type="Gene3D" id="2.60.40.1180">
    <property type="entry name" value="Golgi alpha-mannosidase II"/>
    <property type="match status" value="1"/>
</dbReference>
<dbReference type="CDD" id="cd03143">
    <property type="entry name" value="A4_beta-galactosidase_middle_domain"/>
    <property type="match status" value="1"/>
</dbReference>
<dbReference type="OrthoDB" id="9800974at2"/>
<keyword evidence="9" id="KW-0479">Metal-binding</keyword>
<feature type="binding site" evidence="9">
    <location>
        <position position="115"/>
    </location>
    <ligand>
        <name>Zn(2+)</name>
        <dbReference type="ChEBI" id="CHEBI:29105"/>
    </ligand>
</feature>
<feature type="domain" description="Beta-galactosidase trimerisation" evidence="11">
    <location>
        <begin position="395"/>
        <end position="596"/>
    </location>
</feature>
<proteinExistence type="inferred from homology"/>
<evidence type="ECO:0000256" key="3">
    <source>
        <dbReference type="ARBA" id="ARBA00012756"/>
    </source>
</evidence>
<comment type="similarity">
    <text evidence="2 6">Belongs to the glycosyl hydrolase 42 family.</text>
</comment>
<feature type="binding site" evidence="8">
    <location>
        <position position="315"/>
    </location>
    <ligand>
        <name>substrate</name>
    </ligand>
</feature>
<evidence type="ECO:0000259" key="12">
    <source>
        <dbReference type="Pfam" id="PF08533"/>
    </source>
</evidence>
<dbReference type="EC" id="3.2.1.23" evidence="3 6"/>
<evidence type="ECO:0000256" key="7">
    <source>
        <dbReference type="PIRSR" id="PIRSR001084-1"/>
    </source>
</evidence>
<dbReference type="InterPro" id="IPR013739">
    <property type="entry name" value="Beta_galactosidase_C"/>
</dbReference>
<dbReference type="PIRSF" id="PIRSF001084">
    <property type="entry name" value="B-galactosidase"/>
    <property type="match status" value="1"/>
</dbReference>
<keyword evidence="9" id="KW-0862">Zinc</keyword>
<reference evidence="14" key="1">
    <citation type="submission" date="2016-06" db="EMBL/GenBank/DDBJ databases">
        <authorList>
            <person name="Varghese N."/>
            <person name="Submissions Spin"/>
        </authorList>
    </citation>
    <scope>NUCLEOTIDE SEQUENCE [LARGE SCALE GENOMIC DNA]</scope>
    <source>
        <strain evidence="14">DSM 45794</strain>
    </source>
</reference>
<dbReference type="Pfam" id="PF02449">
    <property type="entry name" value="Glyco_hydro_42"/>
    <property type="match status" value="1"/>
</dbReference>
<evidence type="ECO:0000256" key="1">
    <source>
        <dbReference type="ARBA" id="ARBA00001412"/>
    </source>
</evidence>
<evidence type="ECO:0000256" key="5">
    <source>
        <dbReference type="ARBA" id="ARBA00023295"/>
    </source>
</evidence>
<evidence type="ECO:0000256" key="4">
    <source>
        <dbReference type="ARBA" id="ARBA00022801"/>
    </source>
</evidence>
<keyword evidence="5 6" id="KW-0326">Glycosidase</keyword>
<gene>
    <name evidence="13" type="ORF">GA0070622_4961</name>
</gene>
<comment type="catalytic activity">
    <reaction evidence="1 6">
        <text>Hydrolysis of terminal non-reducing beta-D-galactose residues in beta-D-galactosides.</text>
        <dbReference type="EC" id="3.2.1.23"/>
    </reaction>
</comment>
<dbReference type="GO" id="GO:0006012">
    <property type="term" value="P:galactose metabolic process"/>
    <property type="evidence" value="ECO:0007669"/>
    <property type="project" value="InterPro"/>
</dbReference>
<dbReference type="Pfam" id="PF08533">
    <property type="entry name" value="Glyco_hydro_42C"/>
    <property type="match status" value="1"/>
</dbReference>
<feature type="binding site" evidence="9">
    <location>
        <position position="158"/>
    </location>
    <ligand>
        <name>Zn(2+)</name>
        <dbReference type="ChEBI" id="CHEBI:29105"/>
    </ligand>
</feature>
<feature type="binding site" evidence="8">
    <location>
        <position position="149"/>
    </location>
    <ligand>
        <name>substrate</name>
    </ligand>
</feature>
<dbReference type="GO" id="GO:0046872">
    <property type="term" value="F:metal ion binding"/>
    <property type="evidence" value="ECO:0007669"/>
    <property type="project" value="UniProtKB-KW"/>
</dbReference>
<dbReference type="GO" id="GO:0004565">
    <property type="term" value="F:beta-galactosidase activity"/>
    <property type="evidence" value="ECO:0007669"/>
    <property type="project" value="UniProtKB-EC"/>
</dbReference>
<feature type="active site" description="Nucleophile" evidence="7">
    <location>
        <position position="307"/>
    </location>
</feature>
<evidence type="ECO:0000313" key="14">
    <source>
        <dbReference type="Proteomes" id="UP000199558"/>
    </source>
</evidence>
<dbReference type="STRING" id="946078.GA0070622_4961"/>
<dbReference type="SUPFAM" id="SSF51445">
    <property type="entry name" value="(Trans)glycosidases"/>
    <property type="match status" value="1"/>
</dbReference>
<evidence type="ECO:0000259" key="10">
    <source>
        <dbReference type="Pfam" id="PF02449"/>
    </source>
</evidence>
<evidence type="ECO:0000256" key="9">
    <source>
        <dbReference type="PIRSR" id="PIRSR001084-3"/>
    </source>
</evidence>
<dbReference type="RefSeq" id="WP_091579123.1">
    <property type="nucleotide sequence ID" value="NZ_FLRH01000004.1"/>
</dbReference>
<dbReference type="GO" id="GO:0009341">
    <property type="term" value="C:beta-galactosidase complex"/>
    <property type="evidence" value="ECO:0007669"/>
    <property type="project" value="InterPro"/>
</dbReference>
<evidence type="ECO:0000256" key="6">
    <source>
        <dbReference type="PIRNR" id="PIRNR001084"/>
    </source>
</evidence>
<dbReference type="InterPro" id="IPR029062">
    <property type="entry name" value="Class_I_gatase-like"/>
</dbReference>
<dbReference type="Gene3D" id="3.20.20.80">
    <property type="entry name" value="Glycosidases"/>
    <property type="match status" value="1"/>
</dbReference>
<dbReference type="Proteomes" id="UP000199558">
    <property type="component" value="Unassembled WGS sequence"/>
</dbReference>
<dbReference type="EMBL" id="FLRH01000004">
    <property type="protein sequence ID" value="SBT67878.1"/>
    <property type="molecule type" value="Genomic_DNA"/>
</dbReference>
<feature type="domain" description="Glycoside hydrolase family 42 N-terminal" evidence="10">
    <location>
        <begin position="14"/>
        <end position="384"/>
    </location>
</feature>
<feature type="binding site" evidence="8">
    <location>
        <position position="111"/>
    </location>
    <ligand>
        <name>substrate</name>
    </ligand>
</feature>
<feature type="domain" description="Beta-galactosidase C-terminal" evidence="12">
    <location>
        <begin position="605"/>
        <end position="660"/>
    </location>
</feature>
<keyword evidence="4 6" id="KW-0378">Hydrolase</keyword>
<evidence type="ECO:0000256" key="2">
    <source>
        <dbReference type="ARBA" id="ARBA00005940"/>
    </source>
</evidence>
<keyword evidence="14" id="KW-1185">Reference proteome</keyword>
<dbReference type="Pfam" id="PF08532">
    <property type="entry name" value="Glyco_hydro_42M"/>
    <property type="match status" value="1"/>
</dbReference>
<evidence type="ECO:0000259" key="11">
    <source>
        <dbReference type="Pfam" id="PF08532"/>
    </source>
</evidence>
<dbReference type="InterPro" id="IPR013738">
    <property type="entry name" value="Beta_galactosidase_Trimer"/>
</dbReference>
<dbReference type="InterPro" id="IPR003476">
    <property type="entry name" value="Glyco_hydro_42"/>
</dbReference>
<organism evidence="13 14">
    <name type="scientific">Micromonospora sediminicola</name>
    <dbReference type="NCBI Taxonomy" id="946078"/>
    <lineage>
        <taxon>Bacteria</taxon>
        <taxon>Bacillati</taxon>
        <taxon>Actinomycetota</taxon>
        <taxon>Actinomycetes</taxon>
        <taxon>Micromonosporales</taxon>
        <taxon>Micromonosporaceae</taxon>
        <taxon>Micromonospora</taxon>
    </lineage>
</organism>
<name>A0A1A9BFB9_9ACTN</name>
<dbReference type="InterPro" id="IPR013529">
    <property type="entry name" value="Glyco_hydro_42_N"/>
</dbReference>
<sequence length="663" mass="73193">MRNWHGEGIWYGADYNPEQWPEEVWAEDVALMRQAGVNLVSVGIFSWALLEPAPDRYEFGWLDRALDLLHAGGIRVDLATATASPPPWLAHRHPETLPRRADGAVLWPGGRQAYCPSSPVFRDRSLRLVEAVARRYAAHPSVVLWHVSNELGCHNVHCYCDVSAEAFRRWLRERYGDLDALNAAWGTAFWSQRYHDWAEVNPPRAAPTFANPTQQLDFLRFSSDEQRAQLRAERELLNRLVPQPVTTNFMIGTGIKYLDYHSWASDVDVVANDHYLTAADPRPQVNLALAADQTRGVAGGAPWLLMEHSTSAVNWQPRNIAKTPGQMRRNSLAHVARGADGVLFFQWRASRAGAEKFHSALVPHAGPDTKVFREVRRLGADLRALAEVRGSRVAADVALLFDYEAWWGAELDSHPSVDVTYTDRLAALHGALWRAGVTADVVHPSADLSRYRLVLAPTLYLTRDADADALRRFVEAGGTALVTYFSGIVDEHDHIRLGGYPGAFRDLLGVRTEEFFPLRAGETVRLDDGARADVWTEWLHAEGAEVLAAYADGPLPGVPALTRHAVGAGAAWYVGTRLDDAATDRLVARLLAEAGVRPPVAAPAGVEVVRRRSAERSWLFVVNHTDGSARLPATGVELLSGERCDGELVVPAGEVAVVREVEV</sequence>
<dbReference type="PANTHER" id="PTHR36447">
    <property type="entry name" value="BETA-GALACTOSIDASE GANA"/>
    <property type="match status" value="1"/>
</dbReference>
<dbReference type="Gene3D" id="3.40.50.880">
    <property type="match status" value="1"/>
</dbReference>
<accession>A0A1A9BFB9</accession>
<dbReference type="InterPro" id="IPR013780">
    <property type="entry name" value="Glyco_hydro_b"/>
</dbReference>
<evidence type="ECO:0000313" key="13">
    <source>
        <dbReference type="EMBL" id="SBT67878.1"/>
    </source>
</evidence>
<dbReference type="InterPro" id="IPR017853">
    <property type="entry name" value="GH"/>
</dbReference>
<dbReference type="SUPFAM" id="SSF52317">
    <property type="entry name" value="Class I glutamine amidotransferase-like"/>
    <property type="match status" value="1"/>
</dbReference>
<dbReference type="PANTHER" id="PTHR36447:SF1">
    <property type="entry name" value="BETA-GALACTOSIDASE GANA"/>
    <property type="match status" value="1"/>
</dbReference>
<evidence type="ECO:0000256" key="8">
    <source>
        <dbReference type="PIRSR" id="PIRSR001084-2"/>
    </source>
</evidence>
<protein>
    <recommendedName>
        <fullName evidence="3 6">Beta-galactosidase</fullName>
        <shortName evidence="6">Beta-gal</shortName>
        <ecNumber evidence="3 6">3.2.1.23</ecNumber>
    </recommendedName>
</protein>
<dbReference type="AlphaFoldDB" id="A0A1A9BFB9"/>
<feature type="active site" description="Proton donor" evidence="7">
    <location>
        <position position="150"/>
    </location>
</feature>